<dbReference type="PANTHER" id="PTHR47973">
    <property type="entry name" value="CYSTEINE-RICH RECEPTOR-LIKE PROTEIN KINASE 3"/>
    <property type="match status" value="1"/>
</dbReference>
<evidence type="ECO:0000313" key="6">
    <source>
        <dbReference type="Proteomes" id="UP000237105"/>
    </source>
</evidence>
<evidence type="ECO:0000256" key="2">
    <source>
        <dbReference type="ARBA" id="ARBA00022741"/>
    </source>
</evidence>
<evidence type="ECO:0008006" key="7">
    <source>
        <dbReference type="Google" id="ProtNLM"/>
    </source>
</evidence>
<organism evidence="5 6">
    <name type="scientific">Parasponia andersonii</name>
    <name type="common">Sponia andersonii</name>
    <dbReference type="NCBI Taxonomy" id="3476"/>
    <lineage>
        <taxon>Eukaryota</taxon>
        <taxon>Viridiplantae</taxon>
        <taxon>Streptophyta</taxon>
        <taxon>Embryophyta</taxon>
        <taxon>Tracheophyta</taxon>
        <taxon>Spermatophyta</taxon>
        <taxon>Magnoliopsida</taxon>
        <taxon>eudicotyledons</taxon>
        <taxon>Gunneridae</taxon>
        <taxon>Pentapetalae</taxon>
        <taxon>rosids</taxon>
        <taxon>fabids</taxon>
        <taxon>Rosales</taxon>
        <taxon>Cannabaceae</taxon>
        <taxon>Parasponia</taxon>
    </lineage>
</organism>
<proteinExistence type="predicted"/>
<dbReference type="GO" id="GO:0016301">
    <property type="term" value="F:kinase activity"/>
    <property type="evidence" value="ECO:0007669"/>
    <property type="project" value="UniProtKB-KW"/>
</dbReference>
<keyword evidence="6" id="KW-1185">Reference proteome</keyword>
<reference evidence="6" key="1">
    <citation type="submission" date="2016-06" db="EMBL/GenBank/DDBJ databases">
        <title>Parallel loss of symbiosis genes in relatives of nitrogen-fixing non-legume Parasponia.</title>
        <authorList>
            <person name="Van Velzen R."/>
            <person name="Holmer R."/>
            <person name="Bu F."/>
            <person name="Rutten L."/>
            <person name="Van Zeijl A."/>
            <person name="Liu W."/>
            <person name="Santuari L."/>
            <person name="Cao Q."/>
            <person name="Sharma T."/>
            <person name="Shen D."/>
            <person name="Roswanjaya Y."/>
            <person name="Wardhani T."/>
            <person name="Kalhor M.S."/>
            <person name="Jansen J."/>
            <person name="Van den Hoogen J."/>
            <person name="Gungor B."/>
            <person name="Hartog M."/>
            <person name="Hontelez J."/>
            <person name="Verver J."/>
            <person name="Yang W.-C."/>
            <person name="Schijlen E."/>
            <person name="Repin R."/>
            <person name="Schilthuizen M."/>
            <person name="Schranz E."/>
            <person name="Heidstra R."/>
            <person name="Miyata K."/>
            <person name="Fedorova E."/>
            <person name="Kohlen W."/>
            <person name="Bisseling T."/>
            <person name="Smit S."/>
            <person name="Geurts R."/>
        </authorList>
    </citation>
    <scope>NUCLEOTIDE SEQUENCE [LARGE SCALE GENOMIC DNA]</scope>
    <source>
        <strain evidence="6">cv. WU1-14</strain>
    </source>
</reference>
<sequence>MSNPTRTCTGFRLGNYGTKKKGVEFMDPVLKSSCPQNEFLRYLHVGLLCVQEDASIRPTMSFVALMLKSDESTISLSTPQRPPFSYGRFSIDVHEELGVDECSTNGLTVSVLDPR</sequence>
<dbReference type="Proteomes" id="UP000237105">
    <property type="component" value="Unassembled WGS sequence"/>
</dbReference>
<dbReference type="STRING" id="3476.A0A2P5ACJ2"/>
<name>A0A2P5ACJ2_PARAD</name>
<keyword evidence="1" id="KW-0808">Transferase</keyword>
<dbReference type="OrthoDB" id="1184230at2759"/>
<dbReference type="AlphaFoldDB" id="A0A2P5ACJ2"/>
<comment type="caution">
    <text evidence="5">The sequence shown here is derived from an EMBL/GenBank/DDBJ whole genome shotgun (WGS) entry which is preliminary data.</text>
</comment>
<evidence type="ECO:0000313" key="5">
    <source>
        <dbReference type="EMBL" id="PON34250.1"/>
    </source>
</evidence>
<keyword evidence="3" id="KW-0418">Kinase</keyword>
<protein>
    <recommendedName>
        <fullName evidence="7">Tyrosine-protein kinase</fullName>
    </recommendedName>
</protein>
<evidence type="ECO:0000256" key="3">
    <source>
        <dbReference type="ARBA" id="ARBA00022777"/>
    </source>
</evidence>
<accession>A0A2P5ACJ2</accession>
<dbReference type="InterPro" id="IPR052059">
    <property type="entry name" value="CR_Ser/Thr_kinase"/>
</dbReference>
<gene>
    <name evidence="5" type="ORF">PanWU01x14_346030</name>
</gene>
<keyword evidence="4" id="KW-0067">ATP-binding</keyword>
<dbReference type="GO" id="GO:0005524">
    <property type="term" value="F:ATP binding"/>
    <property type="evidence" value="ECO:0007669"/>
    <property type="project" value="UniProtKB-KW"/>
</dbReference>
<dbReference type="Gene3D" id="1.10.510.10">
    <property type="entry name" value="Transferase(Phosphotransferase) domain 1"/>
    <property type="match status" value="1"/>
</dbReference>
<evidence type="ECO:0000256" key="4">
    <source>
        <dbReference type="ARBA" id="ARBA00022840"/>
    </source>
</evidence>
<dbReference type="EMBL" id="JXTB01000671">
    <property type="protein sequence ID" value="PON34250.1"/>
    <property type="molecule type" value="Genomic_DNA"/>
</dbReference>
<keyword evidence="2" id="KW-0547">Nucleotide-binding</keyword>
<evidence type="ECO:0000256" key="1">
    <source>
        <dbReference type="ARBA" id="ARBA00022679"/>
    </source>
</evidence>